<feature type="transmembrane region" description="Helical" evidence="5">
    <location>
        <begin position="275"/>
        <end position="300"/>
    </location>
</feature>
<feature type="transmembrane region" description="Helical" evidence="5">
    <location>
        <begin position="236"/>
        <end position="254"/>
    </location>
</feature>
<evidence type="ECO:0000256" key="3">
    <source>
        <dbReference type="ARBA" id="ARBA00022989"/>
    </source>
</evidence>
<dbReference type="SUPFAM" id="SSF103473">
    <property type="entry name" value="MFS general substrate transporter"/>
    <property type="match status" value="1"/>
</dbReference>
<dbReference type="PROSITE" id="PS50850">
    <property type="entry name" value="MFS"/>
    <property type="match status" value="1"/>
</dbReference>
<dbReference type="InterPro" id="IPR036259">
    <property type="entry name" value="MFS_trans_sf"/>
</dbReference>
<dbReference type="eggNOG" id="COG0477">
    <property type="taxonomic scope" value="Bacteria"/>
</dbReference>
<gene>
    <name evidence="7" type="ordered locus">Bcav_3532</name>
</gene>
<dbReference type="PANTHER" id="PTHR42718">
    <property type="entry name" value="MAJOR FACILITATOR SUPERFAMILY MULTIDRUG TRANSPORTER MFSC"/>
    <property type="match status" value="1"/>
</dbReference>
<dbReference type="PANTHER" id="PTHR42718:SF39">
    <property type="entry name" value="ACTINORHODIN TRANSPORTER-RELATED"/>
    <property type="match status" value="1"/>
</dbReference>
<dbReference type="EMBL" id="CP001618">
    <property type="protein sequence ID" value="ACQ81774.1"/>
    <property type="molecule type" value="Genomic_DNA"/>
</dbReference>
<dbReference type="Gene3D" id="1.20.1250.20">
    <property type="entry name" value="MFS general substrate transporter like domains"/>
    <property type="match status" value="1"/>
</dbReference>
<feature type="transmembrane region" description="Helical" evidence="5">
    <location>
        <begin position="341"/>
        <end position="362"/>
    </location>
</feature>
<evidence type="ECO:0000256" key="5">
    <source>
        <dbReference type="SAM" id="Phobius"/>
    </source>
</evidence>
<dbReference type="GO" id="GO:0022857">
    <property type="term" value="F:transmembrane transporter activity"/>
    <property type="evidence" value="ECO:0007669"/>
    <property type="project" value="InterPro"/>
</dbReference>
<dbReference type="KEGG" id="bcv:Bcav_3532"/>
<evidence type="ECO:0000256" key="1">
    <source>
        <dbReference type="ARBA" id="ARBA00004651"/>
    </source>
</evidence>
<feature type="transmembrane region" description="Helical" evidence="5">
    <location>
        <begin position="172"/>
        <end position="192"/>
    </location>
</feature>
<reference evidence="7 8" key="1">
    <citation type="journal article" date="2009" name="Stand. Genomic Sci.">
        <title>Complete genome sequence of Beutenbergia cavernae type strain (HKI 0122).</title>
        <authorList>
            <person name="Land M."/>
            <person name="Pukall R."/>
            <person name="Abt B."/>
            <person name="Goker M."/>
            <person name="Rohde M."/>
            <person name="Glavina Del Rio T."/>
            <person name="Tice H."/>
            <person name="Copeland A."/>
            <person name="Cheng J.F."/>
            <person name="Lucas S."/>
            <person name="Chen F."/>
            <person name="Nolan M."/>
            <person name="Bruce D."/>
            <person name="Goodwin L."/>
            <person name="Pitluck S."/>
            <person name="Ivanova N."/>
            <person name="Mavromatis K."/>
            <person name="Ovchinnikova G."/>
            <person name="Pati A."/>
            <person name="Chen A."/>
            <person name="Palaniappan K."/>
            <person name="Hauser L."/>
            <person name="Chang Y.J."/>
            <person name="Jefferies C.C."/>
            <person name="Saunders E."/>
            <person name="Brettin T."/>
            <person name="Detter J.C."/>
            <person name="Han C."/>
            <person name="Chain P."/>
            <person name="Bristow J."/>
            <person name="Eisen J.A."/>
            <person name="Markowitz V."/>
            <person name="Hugenholtz P."/>
            <person name="Kyrpides N.C."/>
            <person name="Klenk H.P."/>
            <person name="Lapidus A."/>
        </authorList>
    </citation>
    <scope>NUCLEOTIDE SEQUENCE [LARGE SCALE GENOMIC DNA]</scope>
    <source>
        <strain evidence="8">ATCC BAA-8 / DSM 12333 / NBRC 16432</strain>
    </source>
</reference>
<keyword evidence="2 5" id="KW-0812">Transmembrane</keyword>
<proteinExistence type="predicted"/>
<dbReference type="PRINTS" id="PR01036">
    <property type="entry name" value="TCRTETB"/>
</dbReference>
<feature type="transmembrane region" description="Helical" evidence="5">
    <location>
        <begin position="204"/>
        <end position="224"/>
    </location>
</feature>
<dbReference type="AlphaFoldDB" id="C5C2T0"/>
<feature type="transmembrane region" description="Helical" evidence="5">
    <location>
        <begin position="442"/>
        <end position="463"/>
    </location>
</feature>
<accession>C5C2T0</accession>
<dbReference type="GO" id="GO:0005886">
    <property type="term" value="C:plasma membrane"/>
    <property type="evidence" value="ECO:0007669"/>
    <property type="project" value="UniProtKB-SubCell"/>
</dbReference>
<feature type="domain" description="Major facilitator superfamily (MFS) profile" evidence="6">
    <location>
        <begin position="14"/>
        <end position="471"/>
    </location>
</feature>
<feature type="transmembrane region" description="Helical" evidence="5">
    <location>
        <begin position="368"/>
        <end position="387"/>
    </location>
</feature>
<sequence>MTTTPAERDTRWPAFAVCLGAGFMTLLDVSIVNVALPSIETSLDAGPSALQWIVAGYALSFGLALVPAGRLGDVYGRRTLFLVGLAAFIVTSAACGFATTDTMLAVTRIAQGFSAGILNPQVIGFIQDLFRGPERGRAFGLFGATIGVSTAIGPLVGGLLIAAFGAEQGWRSVFLVNVPIGLVLLPIAWRLLPRPRARASGVRLDGVGAALLGVAVLAIMYPFVTGAESSDGASTPWWLVAVGAAVLAVFAWWERRLERRGGSPVISAALLRIRSYTFGGAVTTLYFAGFSGIFLTSTLYLQQGLLLEPWEAGLVLTPFAVTGAVSAALGGRWVNVWGRRLVVVGIVIVLVGLVAVDVAVMRFDGDSAAWWVAGILAVAGFGNGVVISPNQTLTLAEVPVSSAGVAAGSLQTLQRVGAAIGLSITSGVFFTTLASSGDYSEAFALGIRIVLLFIVGSLGMAIADLARRSREPEPAPATAG</sequence>
<evidence type="ECO:0000256" key="2">
    <source>
        <dbReference type="ARBA" id="ARBA00022692"/>
    </source>
</evidence>
<dbReference type="CDD" id="cd17321">
    <property type="entry name" value="MFS_MMR_MDR_like"/>
    <property type="match status" value="1"/>
</dbReference>
<feature type="transmembrane region" description="Helical" evidence="5">
    <location>
        <begin position="105"/>
        <end position="126"/>
    </location>
</feature>
<name>C5C2T0_BEUC1</name>
<feature type="transmembrane region" description="Helical" evidence="5">
    <location>
        <begin position="12"/>
        <end position="36"/>
    </location>
</feature>
<dbReference type="Proteomes" id="UP000007962">
    <property type="component" value="Chromosome"/>
</dbReference>
<feature type="transmembrane region" description="Helical" evidence="5">
    <location>
        <begin position="48"/>
        <end position="68"/>
    </location>
</feature>
<dbReference type="STRING" id="471853.Bcav_3532"/>
<feature type="transmembrane region" description="Helical" evidence="5">
    <location>
        <begin position="80"/>
        <end position="99"/>
    </location>
</feature>
<evidence type="ECO:0000256" key="4">
    <source>
        <dbReference type="ARBA" id="ARBA00023136"/>
    </source>
</evidence>
<dbReference type="Gene3D" id="1.20.1720.10">
    <property type="entry name" value="Multidrug resistance protein D"/>
    <property type="match status" value="1"/>
</dbReference>
<keyword evidence="3 5" id="KW-1133">Transmembrane helix</keyword>
<evidence type="ECO:0000259" key="6">
    <source>
        <dbReference type="PROSITE" id="PS50850"/>
    </source>
</evidence>
<dbReference type="Pfam" id="PF07690">
    <property type="entry name" value="MFS_1"/>
    <property type="match status" value="2"/>
</dbReference>
<protein>
    <submittedName>
        <fullName evidence="7">Major facilitator superfamily MFS_1</fullName>
    </submittedName>
</protein>
<dbReference type="InterPro" id="IPR011701">
    <property type="entry name" value="MFS"/>
</dbReference>
<feature type="transmembrane region" description="Helical" evidence="5">
    <location>
        <begin position="138"/>
        <end position="166"/>
    </location>
</feature>
<dbReference type="RefSeq" id="WP_015884011.1">
    <property type="nucleotide sequence ID" value="NC_012669.1"/>
</dbReference>
<dbReference type="InterPro" id="IPR020846">
    <property type="entry name" value="MFS_dom"/>
</dbReference>
<comment type="subcellular location">
    <subcellularLocation>
        <location evidence="1">Cell membrane</location>
        <topology evidence="1">Multi-pass membrane protein</topology>
    </subcellularLocation>
</comment>
<evidence type="ECO:0000313" key="8">
    <source>
        <dbReference type="Proteomes" id="UP000007962"/>
    </source>
</evidence>
<organism evidence="7 8">
    <name type="scientific">Beutenbergia cavernae (strain ATCC BAA-8 / DSM 12333 / CCUG 43141 / JCM 11478 / NBRC 16432 / NCIMB 13614 / HKI 0122)</name>
    <dbReference type="NCBI Taxonomy" id="471853"/>
    <lineage>
        <taxon>Bacteria</taxon>
        <taxon>Bacillati</taxon>
        <taxon>Actinomycetota</taxon>
        <taxon>Actinomycetes</taxon>
        <taxon>Micrococcales</taxon>
        <taxon>Beutenbergiaceae</taxon>
        <taxon>Beutenbergia</taxon>
    </lineage>
</organism>
<dbReference type="HOGENOM" id="CLU_000960_28_2_11"/>
<feature type="transmembrane region" description="Helical" evidence="5">
    <location>
        <begin position="312"/>
        <end position="329"/>
    </location>
</feature>
<keyword evidence="4 5" id="KW-0472">Membrane</keyword>
<evidence type="ECO:0000313" key="7">
    <source>
        <dbReference type="EMBL" id="ACQ81774.1"/>
    </source>
</evidence>
<keyword evidence="8" id="KW-1185">Reference proteome</keyword>
<feature type="transmembrane region" description="Helical" evidence="5">
    <location>
        <begin position="416"/>
        <end position="436"/>
    </location>
</feature>